<dbReference type="EMBL" id="JAKCXM010000047">
    <property type="protein sequence ID" value="KAJ0405324.1"/>
    <property type="molecule type" value="Genomic_DNA"/>
</dbReference>
<keyword evidence="8" id="KW-1185">Reference proteome</keyword>
<dbReference type="SUPFAM" id="SSF90209">
    <property type="entry name" value="Ran binding protein zinc finger-like"/>
    <property type="match status" value="1"/>
</dbReference>
<evidence type="ECO:0000256" key="1">
    <source>
        <dbReference type="ARBA" id="ARBA00022723"/>
    </source>
</evidence>
<dbReference type="SMART" id="SM00547">
    <property type="entry name" value="ZnF_RBZ"/>
    <property type="match status" value="1"/>
</dbReference>
<name>A0AAD5MF20_PYTIN</name>
<dbReference type="Gene3D" id="4.10.1060.10">
    <property type="entry name" value="Zinc finger, RanBP2-type"/>
    <property type="match status" value="1"/>
</dbReference>
<evidence type="ECO:0000256" key="2">
    <source>
        <dbReference type="ARBA" id="ARBA00022771"/>
    </source>
</evidence>
<reference evidence="7" key="1">
    <citation type="submission" date="2021-12" db="EMBL/GenBank/DDBJ databases">
        <title>Prjna785345.</title>
        <authorList>
            <person name="Rujirawat T."/>
            <person name="Krajaejun T."/>
        </authorList>
    </citation>
    <scope>NUCLEOTIDE SEQUENCE</scope>
    <source>
        <strain evidence="7">Pi057C3</strain>
    </source>
</reference>
<evidence type="ECO:0000313" key="7">
    <source>
        <dbReference type="EMBL" id="KAJ0405324.1"/>
    </source>
</evidence>
<dbReference type="PROSITE" id="PS01358">
    <property type="entry name" value="ZF_RANBP2_1"/>
    <property type="match status" value="1"/>
</dbReference>
<evidence type="ECO:0000259" key="6">
    <source>
        <dbReference type="PROSITE" id="PS50199"/>
    </source>
</evidence>
<dbReference type="InterPro" id="IPR001876">
    <property type="entry name" value="Znf_RanBP2"/>
</dbReference>
<dbReference type="InterPro" id="IPR036443">
    <property type="entry name" value="Znf_RanBP2_sf"/>
</dbReference>
<keyword evidence="2 4" id="KW-0863">Zinc-finger</keyword>
<dbReference type="GO" id="GO:0008270">
    <property type="term" value="F:zinc ion binding"/>
    <property type="evidence" value="ECO:0007669"/>
    <property type="project" value="UniProtKB-KW"/>
</dbReference>
<organism evidence="7 8">
    <name type="scientific">Pythium insidiosum</name>
    <name type="common">Pythiosis disease agent</name>
    <dbReference type="NCBI Taxonomy" id="114742"/>
    <lineage>
        <taxon>Eukaryota</taxon>
        <taxon>Sar</taxon>
        <taxon>Stramenopiles</taxon>
        <taxon>Oomycota</taxon>
        <taxon>Peronosporomycetes</taxon>
        <taxon>Pythiales</taxon>
        <taxon>Pythiaceae</taxon>
        <taxon>Pythium</taxon>
    </lineage>
</organism>
<feature type="domain" description="RanBP2-type" evidence="6">
    <location>
        <begin position="107"/>
        <end position="138"/>
    </location>
</feature>
<dbReference type="AlphaFoldDB" id="A0AAD5MF20"/>
<protein>
    <recommendedName>
        <fullName evidence="6">RanBP2-type domain-containing protein</fullName>
    </recommendedName>
</protein>
<gene>
    <name evidence="7" type="ORF">P43SY_001083</name>
</gene>
<comment type="caution">
    <text evidence="7">The sequence shown here is derived from an EMBL/GenBank/DDBJ whole genome shotgun (WGS) entry which is preliminary data.</text>
</comment>
<accession>A0AAD5MF20</accession>
<keyword evidence="3" id="KW-0862">Zinc</keyword>
<feature type="transmembrane region" description="Helical" evidence="5">
    <location>
        <begin position="56"/>
        <end position="78"/>
    </location>
</feature>
<sequence length="410" mass="45661">MASANGLRRSAGGSNGSGTALPSWVGVVVNETTAGNSSTVSPTPGDRGDGELRVAYYIYIFLGAMFAVALGSLLIYCYHQRRIQRFVEHDNMNNNMQRHSLVDSFIENGEVEWQCSVCYHENHPAKHECLMCGTPQIISQQALASPPSVTKSGGVASFANSSEEQTLQAARTRSFHVRRLNELNLTQRQRGARRRNLWRREKTEDGQFRWVRTDEPRASRISILTTDTAPPDVGAYLYDDSPDRAPLSSHVNADRHVGVETELTMQASRGDDGRFSPTIRRLQEGKIAAKPPVSNAETNDDMGGFISQQSVGYVRHVDDNGVVQWVPADVAVHEADSIDTEEFPRASSVIDFESVAALPFRHKVRWFLQELEKVSVLWEEGHLLLKIRRDAVLNESMHLLMLSQGSTLED</sequence>
<evidence type="ECO:0000256" key="4">
    <source>
        <dbReference type="PROSITE-ProRule" id="PRU00322"/>
    </source>
</evidence>
<evidence type="ECO:0000313" key="8">
    <source>
        <dbReference type="Proteomes" id="UP001209570"/>
    </source>
</evidence>
<evidence type="ECO:0000256" key="3">
    <source>
        <dbReference type="ARBA" id="ARBA00022833"/>
    </source>
</evidence>
<keyword evidence="5" id="KW-1133">Transmembrane helix</keyword>
<dbReference type="PROSITE" id="PS50199">
    <property type="entry name" value="ZF_RANBP2_2"/>
    <property type="match status" value="1"/>
</dbReference>
<proteinExistence type="predicted"/>
<evidence type="ECO:0000256" key="5">
    <source>
        <dbReference type="SAM" id="Phobius"/>
    </source>
</evidence>
<keyword evidence="5" id="KW-0812">Transmembrane</keyword>
<keyword evidence="5" id="KW-0472">Membrane</keyword>
<dbReference type="Proteomes" id="UP001209570">
    <property type="component" value="Unassembled WGS sequence"/>
</dbReference>
<keyword evidence="1" id="KW-0479">Metal-binding</keyword>